<dbReference type="InterPro" id="IPR001610">
    <property type="entry name" value="PAC"/>
</dbReference>
<reference evidence="6 7" key="1">
    <citation type="submission" date="2017-05" db="EMBL/GenBank/DDBJ databases">
        <title>Full genome sequence of Pseudorhodoplanes sinuspersici.</title>
        <authorList>
            <person name="Dastgheib S.M.M."/>
            <person name="Shavandi M."/>
            <person name="Tirandaz H."/>
        </authorList>
    </citation>
    <scope>NUCLEOTIDE SEQUENCE [LARGE SCALE GENOMIC DNA]</scope>
    <source>
        <strain evidence="6 7">RIPI110</strain>
    </source>
</reference>
<gene>
    <name evidence="6" type="ORF">CAK95_23490</name>
</gene>
<dbReference type="PANTHER" id="PTHR45138">
    <property type="entry name" value="REGULATORY COMPONENTS OF SENSORY TRANSDUCTION SYSTEM"/>
    <property type="match status" value="1"/>
</dbReference>
<dbReference type="NCBIfam" id="TIGR00229">
    <property type="entry name" value="sensory_box"/>
    <property type="match status" value="1"/>
</dbReference>
<dbReference type="InterPro" id="IPR029787">
    <property type="entry name" value="Nucleotide_cyclase"/>
</dbReference>
<dbReference type="STRING" id="1235591.CAK95_23490"/>
<dbReference type="EC" id="2.7.7.65" evidence="1"/>
<keyword evidence="7" id="KW-1185">Reference proteome</keyword>
<dbReference type="SMART" id="SM00086">
    <property type="entry name" value="PAC"/>
    <property type="match status" value="1"/>
</dbReference>
<dbReference type="CDD" id="cd00130">
    <property type="entry name" value="PAS"/>
    <property type="match status" value="1"/>
</dbReference>
<dbReference type="PROSITE" id="PS50112">
    <property type="entry name" value="PAS"/>
    <property type="match status" value="1"/>
</dbReference>
<feature type="domain" description="GGDEF" evidence="5">
    <location>
        <begin position="164"/>
        <end position="305"/>
    </location>
</feature>
<evidence type="ECO:0000259" key="3">
    <source>
        <dbReference type="PROSITE" id="PS50112"/>
    </source>
</evidence>
<dbReference type="InterPro" id="IPR013655">
    <property type="entry name" value="PAS_fold_3"/>
</dbReference>
<dbReference type="PANTHER" id="PTHR45138:SF9">
    <property type="entry name" value="DIGUANYLATE CYCLASE DGCM-RELATED"/>
    <property type="match status" value="1"/>
</dbReference>
<comment type="catalytic activity">
    <reaction evidence="2">
        <text>2 GTP = 3',3'-c-di-GMP + 2 diphosphate</text>
        <dbReference type="Rhea" id="RHEA:24898"/>
        <dbReference type="ChEBI" id="CHEBI:33019"/>
        <dbReference type="ChEBI" id="CHEBI:37565"/>
        <dbReference type="ChEBI" id="CHEBI:58805"/>
        <dbReference type="EC" id="2.7.7.65"/>
    </reaction>
</comment>
<dbReference type="KEGG" id="psin:CAK95_23490"/>
<sequence>MMSRPEPDFRTIAENSSDIIIDLGPDKRAAYVSPSCTRLLGWLPEELIGRGPEVFILPQYIAAIEEDMAAFADGKQDEGKLVMQVRAKDDRLLWVEARARVVRDRKTGQMNRLIVTMRDIDDRKQFEDQMAALAMTDGLTGVLNRRAFDESLAREWEHTVRTSGQMSLLLLDIDHFKDFNDTYGHQAGDDCLRVVAAAIRSGLKRPTDILARYGGEEFAVILPDVDASGAVEIAGRIRQAVANMKIPHLKSQTGRGKVTASIGVATALARNGGTIRMPEGLLLAADTALYKAKRNGRNRVDTALLLAPGGSTNVA</sequence>
<dbReference type="InterPro" id="IPR043128">
    <property type="entry name" value="Rev_trsase/Diguanyl_cyclase"/>
</dbReference>
<dbReference type="Pfam" id="PF08447">
    <property type="entry name" value="PAS_3"/>
    <property type="match status" value="1"/>
</dbReference>
<dbReference type="GO" id="GO:0005886">
    <property type="term" value="C:plasma membrane"/>
    <property type="evidence" value="ECO:0007669"/>
    <property type="project" value="TreeGrafter"/>
</dbReference>
<evidence type="ECO:0000256" key="2">
    <source>
        <dbReference type="ARBA" id="ARBA00034247"/>
    </source>
</evidence>
<evidence type="ECO:0000259" key="4">
    <source>
        <dbReference type="PROSITE" id="PS50113"/>
    </source>
</evidence>
<dbReference type="OrthoDB" id="9812260at2"/>
<evidence type="ECO:0000259" key="5">
    <source>
        <dbReference type="PROSITE" id="PS50887"/>
    </source>
</evidence>
<dbReference type="SUPFAM" id="SSF55073">
    <property type="entry name" value="Nucleotide cyclase"/>
    <property type="match status" value="1"/>
</dbReference>
<dbReference type="InterPro" id="IPR000014">
    <property type="entry name" value="PAS"/>
</dbReference>
<dbReference type="GO" id="GO:0043709">
    <property type="term" value="P:cell adhesion involved in single-species biofilm formation"/>
    <property type="evidence" value="ECO:0007669"/>
    <property type="project" value="TreeGrafter"/>
</dbReference>
<dbReference type="SMART" id="SM00091">
    <property type="entry name" value="PAS"/>
    <property type="match status" value="1"/>
</dbReference>
<dbReference type="InterPro" id="IPR035965">
    <property type="entry name" value="PAS-like_dom_sf"/>
</dbReference>
<protein>
    <recommendedName>
        <fullName evidence="1">diguanylate cyclase</fullName>
        <ecNumber evidence="1">2.7.7.65</ecNumber>
    </recommendedName>
</protein>
<dbReference type="Pfam" id="PF00990">
    <property type="entry name" value="GGDEF"/>
    <property type="match status" value="1"/>
</dbReference>
<evidence type="ECO:0000313" key="6">
    <source>
        <dbReference type="EMBL" id="ARQ03153.1"/>
    </source>
</evidence>
<dbReference type="FunFam" id="3.30.70.270:FF:000001">
    <property type="entry name" value="Diguanylate cyclase domain protein"/>
    <property type="match status" value="1"/>
</dbReference>
<organism evidence="6 7">
    <name type="scientific">Pseudorhodoplanes sinuspersici</name>
    <dbReference type="NCBI Taxonomy" id="1235591"/>
    <lineage>
        <taxon>Bacteria</taxon>
        <taxon>Pseudomonadati</taxon>
        <taxon>Pseudomonadota</taxon>
        <taxon>Alphaproteobacteria</taxon>
        <taxon>Hyphomicrobiales</taxon>
        <taxon>Pseudorhodoplanes</taxon>
    </lineage>
</organism>
<name>A0A1W7A0P0_9HYPH</name>
<dbReference type="InterPro" id="IPR050469">
    <property type="entry name" value="Diguanylate_Cyclase"/>
</dbReference>
<dbReference type="PROSITE" id="PS50113">
    <property type="entry name" value="PAC"/>
    <property type="match status" value="1"/>
</dbReference>
<proteinExistence type="predicted"/>
<dbReference type="InterPro" id="IPR000160">
    <property type="entry name" value="GGDEF_dom"/>
</dbReference>
<evidence type="ECO:0000256" key="1">
    <source>
        <dbReference type="ARBA" id="ARBA00012528"/>
    </source>
</evidence>
<dbReference type="GO" id="GO:1902201">
    <property type="term" value="P:negative regulation of bacterial-type flagellum-dependent cell motility"/>
    <property type="evidence" value="ECO:0007669"/>
    <property type="project" value="TreeGrafter"/>
</dbReference>
<evidence type="ECO:0000313" key="7">
    <source>
        <dbReference type="Proteomes" id="UP000194137"/>
    </source>
</evidence>
<dbReference type="Proteomes" id="UP000194137">
    <property type="component" value="Chromosome"/>
</dbReference>
<dbReference type="PROSITE" id="PS50887">
    <property type="entry name" value="GGDEF"/>
    <property type="match status" value="1"/>
</dbReference>
<dbReference type="SUPFAM" id="SSF55785">
    <property type="entry name" value="PYP-like sensor domain (PAS domain)"/>
    <property type="match status" value="1"/>
</dbReference>
<dbReference type="SMART" id="SM00267">
    <property type="entry name" value="GGDEF"/>
    <property type="match status" value="1"/>
</dbReference>
<dbReference type="GO" id="GO:0052621">
    <property type="term" value="F:diguanylate cyclase activity"/>
    <property type="evidence" value="ECO:0007669"/>
    <property type="project" value="UniProtKB-EC"/>
</dbReference>
<dbReference type="CDD" id="cd01949">
    <property type="entry name" value="GGDEF"/>
    <property type="match status" value="1"/>
</dbReference>
<feature type="domain" description="PAC" evidence="4">
    <location>
        <begin position="75"/>
        <end position="132"/>
    </location>
</feature>
<feature type="domain" description="PAS" evidence="3">
    <location>
        <begin position="5"/>
        <end position="75"/>
    </location>
</feature>
<dbReference type="EMBL" id="CP021112">
    <property type="protein sequence ID" value="ARQ03153.1"/>
    <property type="molecule type" value="Genomic_DNA"/>
</dbReference>
<dbReference type="NCBIfam" id="TIGR00254">
    <property type="entry name" value="GGDEF"/>
    <property type="match status" value="1"/>
</dbReference>
<dbReference type="AlphaFoldDB" id="A0A1W7A0P0"/>
<dbReference type="Gene3D" id="3.30.450.20">
    <property type="entry name" value="PAS domain"/>
    <property type="match status" value="1"/>
</dbReference>
<accession>A0A1W7A0P0</accession>
<dbReference type="Gene3D" id="3.30.70.270">
    <property type="match status" value="1"/>
</dbReference>
<dbReference type="InterPro" id="IPR000700">
    <property type="entry name" value="PAS-assoc_C"/>
</dbReference>